<comment type="caution">
    <text evidence="1">The sequence shown here is derived from an EMBL/GenBank/DDBJ whole genome shotgun (WGS) entry which is preliminary data.</text>
</comment>
<sequence>MPLETIWMCRNCFDKSHSIKILISKLESDIETRKKITNSFMQLLLK</sequence>
<gene>
    <name evidence="1" type="ORF">SPELUC_LOCUS62</name>
</gene>
<dbReference type="EMBL" id="CAJVPW010000018">
    <property type="protein sequence ID" value="CAG8439522.1"/>
    <property type="molecule type" value="Genomic_DNA"/>
</dbReference>
<evidence type="ECO:0000313" key="2">
    <source>
        <dbReference type="Proteomes" id="UP000789366"/>
    </source>
</evidence>
<name>A0ACA9JW59_9GLOM</name>
<reference evidence="1" key="1">
    <citation type="submission" date="2021-06" db="EMBL/GenBank/DDBJ databases">
        <authorList>
            <person name="Kallberg Y."/>
            <person name="Tangrot J."/>
            <person name="Rosling A."/>
        </authorList>
    </citation>
    <scope>NUCLEOTIDE SEQUENCE</scope>
    <source>
        <strain evidence="1">28 12/20/2015</strain>
    </source>
</reference>
<evidence type="ECO:0000313" key="1">
    <source>
        <dbReference type="EMBL" id="CAG8439522.1"/>
    </source>
</evidence>
<proteinExistence type="predicted"/>
<accession>A0ACA9JW59</accession>
<protein>
    <submittedName>
        <fullName evidence="1">12169_t:CDS:1</fullName>
    </submittedName>
</protein>
<dbReference type="Proteomes" id="UP000789366">
    <property type="component" value="Unassembled WGS sequence"/>
</dbReference>
<keyword evidence="2" id="KW-1185">Reference proteome</keyword>
<organism evidence="1 2">
    <name type="scientific">Cetraspora pellucida</name>
    <dbReference type="NCBI Taxonomy" id="1433469"/>
    <lineage>
        <taxon>Eukaryota</taxon>
        <taxon>Fungi</taxon>
        <taxon>Fungi incertae sedis</taxon>
        <taxon>Mucoromycota</taxon>
        <taxon>Glomeromycotina</taxon>
        <taxon>Glomeromycetes</taxon>
        <taxon>Diversisporales</taxon>
        <taxon>Gigasporaceae</taxon>
        <taxon>Cetraspora</taxon>
    </lineage>
</organism>